<name>A0A8X6G3R7_TRICU</name>
<feature type="compositionally biased region" description="Polar residues" evidence="1">
    <location>
        <begin position="151"/>
        <end position="164"/>
    </location>
</feature>
<dbReference type="AlphaFoldDB" id="A0A8X6G3R7"/>
<dbReference type="EMBL" id="BMAO01014237">
    <property type="protein sequence ID" value="GFQ93689.1"/>
    <property type="molecule type" value="Genomic_DNA"/>
</dbReference>
<organism evidence="2 3">
    <name type="scientific">Trichonephila clavata</name>
    <name type="common">Joro spider</name>
    <name type="synonym">Nephila clavata</name>
    <dbReference type="NCBI Taxonomy" id="2740835"/>
    <lineage>
        <taxon>Eukaryota</taxon>
        <taxon>Metazoa</taxon>
        <taxon>Ecdysozoa</taxon>
        <taxon>Arthropoda</taxon>
        <taxon>Chelicerata</taxon>
        <taxon>Arachnida</taxon>
        <taxon>Araneae</taxon>
        <taxon>Araneomorphae</taxon>
        <taxon>Entelegynae</taxon>
        <taxon>Araneoidea</taxon>
        <taxon>Nephilidae</taxon>
        <taxon>Trichonephila</taxon>
    </lineage>
</organism>
<gene>
    <name evidence="2" type="ORF">TNCT_107621</name>
</gene>
<proteinExistence type="predicted"/>
<comment type="caution">
    <text evidence="2">The sequence shown here is derived from an EMBL/GenBank/DDBJ whole genome shotgun (WGS) entry which is preliminary data.</text>
</comment>
<protein>
    <submittedName>
        <fullName evidence="2">Uncharacterized protein</fullName>
    </submittedName>
</protein>
<evidence type="ECO:0000313" key="2">
    <source>
        <dbReference type="EMBL" id="GFQ93689.1"/>
    </source>
</evidence>
<keyword evidence="3" id="KW-1185">Reference proteome</keyword>
<evidence type="ECO:0000256" key="1">
    <source>
        <dbReference type="SAM" id="MobiDB-lite"/>
    </source>
</evidence>
<accession>A0A8X6G3R7</accession>
<evidence type="ECO:0000313" key="3">
    <source>
        <dbReference type="Proteomes" id="UP000887116"/>
    </source>
</evidence>
<sequence>MHTCRVQSIALQSIISPSLHNKSPTSGSCNAEFLPNKNLRCSRVQNLNQCGYVVGTRCKMTIEILLYVIHYRVEAISGIPSLPSLSNTSQVDWEKWTITGCTKESVDDSEWHQSKFSKDFPVLPLRVQRSFIRTSSSTLFIQRLQPVPPRNSAQNNTTHKSNGGHNHKTRVIHFQEDRRVTYKQRLINTLSTRPNLGLVIGGGPILRRLSLEIDATVTASA</sequence>
<dbReference type="OrthoDB" id="10474716at2759"/>
<feature type="region of interest" description="Disordered" evidence="1">
    <location>
        <begin position="147"/>
        <end position="167"/>
    </location>
</feature>
<dbReference type="Proteomes" id="UP000887116">
    <property type="component" value="Unassembled WGS sequence"/>
</dbReference>
<reference evidence="2" key="1">
    <citation type="submission" date="2020-07" db="EMBL/GenBank/DDBJ databases">
        <title>Multicomponent nature underlies the extraordinary mechanical properties of spider dragline silk.</title>
        <authorList>
            <person name="Kono N."/>
            <person name="Nakamura H."/>
            <person name="Mori M."/>
            <person name="Yoshida Y."/>
            <person name="Ohtoshi R."/>
            <person name="Malay A.D."/>
            <person name="Moran D.A.P."/>
            <person name="Tomita M."/>
            <person name="Numata K."/>
            <person name="Arakawa K."/>
        </authorList>
    </citation>
    <scope>NUCLEOTIDE SEQUENCE</scope>
</reference>